<keyword evidence="1" id="KW-0732">Signal</keyword>
<evidence type="ECO:0000256" key="1">
    <source>
        <dbReference type="SAM" id="SignalP"/>
    </source>
</evidence>
<evidence type="ECO:0000313" key="3">
    <source>
        <dbReference type="Proteomes" id="UP001163046"/>
    </source>
</evidence>
<comment type="caution">
    <text evidence="2">The sequence shown here is derived from an EMBL/GenBank/DDBJ whole genome shotgun (WGS) entry which is preliminary data.</text>
</comment>
<gene>
    <name evidence="2" type="ORF">OS493_002987</name>
</gene>
<dbReference type="Gene3D" id="2.70.170.10">
    <property type="entry name" value="Neurotransmitter-gated ion-channel ligand-binding domain"/>
    <property type="match status" value="1"/>
</dbReference>
<dbReference type="SUPFAM" id="SSF63712">
    <property type="entry name" value="Nicotinic receptor ligand binding domain-like"/>
    <property type="match status" value="1"/>
</dbReference>
<dbReference type="EMBL" id="MU827778">
    <property type="protein sequence ID" value="KAJ7340255.1"/>
    <property type="molecule type" value="Genomic_DNA"/>
</dbReference>
<feature type="signal peptide" evidence="1">
    <location>
        <begin position="1"/>
        <end position="25"/>
    </location>
</feature>
<dbReference type="Proteomes" id="UP001163046">
    <property type="component" value="Unassembled WGS sequence"/>
</dbReference>
<feature type="chain" id="PRO_5040846807" description="Neurotransmitter-gated ion-channel ligand-binding domain-containing protein" evidence="1">
    <location>
        <begin position="26"/>
        <end position="99"/>
    </location>
</feature>
<name>A0A9W9YG94_9CNID</name>
<organism evidence="2 3">
    <name type="scientific">Desmophyllum pertusum</name>
    <dbReference type="NCBI Taxonomy" id="174260"/>
    <lineage>
        <taxon>Eukaryota</taxon>
        <taxon>Metazoa</taxon>
        <taxon>Cnidaria</taxon>
        <taxon>Anthozoa</taxon>
        <taxon>Hexacorallia</taxon>
        <taxon>Scleractinia</taxon>
        <taxon>Caryophylliina</taxon>
        <taxon>Caryophylliidae</taxon>
        <taxon>Desmophyllum</taxon>
    </lineage>
</organism>
<reference evidence="2" key="1">
    <citation type="submission" date="2023-01" db="EMBL/GenBank/DDBJ databases">
        <title>Genome assembly of the deep-sea coral Lophelia pertusa.</title>
        <authorList>
            <person name="Herrera S."/>
            <person name="Cordes E."/>
        </authorList>
    </citation>
    <scope>NUCLEOTIDE SEQUENCE</scope>
    <source>
        <strain evidence="2">USNM1676648</strain>
        <tissue evidence="2">Polyp</tissue>
    </source>
</reference>
<dbReference type="GO" id="GO:0016020">
    <property type="term" value="C:membrane"/>
    <property type="evidence" value="ECO:0007669"/>
    <property type="project" value="InterPro"/>
</dbReference>
<keyword evidence="3" id="KW-1185">Reference proteome</keyword>
<proteinExistence type="predicted"/>
<dbReference type="AlphaFoldDB" id="A0A9W9YG94"/>
<dbReference type="GO" id="GO:0005230">
    <property type="term" value="F:extracellular ligand-gated monoatomic ion channel activity"/>
    <property type="evidence" value="ECO:0007669"/>
    <property type="project" value="InterPro"/>
</dbReference>
<protein>
    <recommendedName>
        <fullName evidence="4">Neurotransmitter-gated ion-channel ligand-binding domain-containing protein</fullName>
    </recommendedName>
</protein>
<sequence>MIVLLGGPGLLIIMVSFSSLSSAQAANPSAEQVLISTLMNSYNRNARPVLDRKSPTNVTFGLEVVQLVNVVSQPVDLMVSALHGLQIEERSWSLKLRAI</sequence>
<evidence type="ECO:0008006" key="4">
    <source>
        <dbReference type="Google" id="ProtNLM"/>
    </source>
</evidence>
<dbReference type="InterPro" id="IPR036734">
    <property type="entry name" value="Neur_chan_lig-bd_sf"/>
</dbReference>
<evidence type="ECO:0000313" key="2">
    <source>
        <dbReference type="EMBL" id="KAJ7340255.1"/>
    </source>
</evidence>
<accession>A0A9W9YG94</accession>